<evidence type="ECO:0000313" key="3">
    <source>
        <dbReference type="Proteomes" id="UP001525379"/>
    </source>
</evidence>
<dbReference type="Proteomes" id="UP001525379">
    <property type="component" value="Unassembled WGS sequence"/>
</dbReference>
<feature type="compositionally biased region" description="Basic and acidic residues" evidence="1">
    <location>
        <begin position="1"/>
        <end position="14"/>
    </location>
</feature>
<name>A0ABT2HU54_9MICO</name>
<gene>
    <name evidence="2" type="ORF">M3D15_00595</name>
</gene>
<evidence type="ECO:0000313" key="2">
    <source>
        <dbReference type="EMBL" id="MCT2041847.1"/>
    </source>
</evidence>
<feature type="region of interest" description="Disordered" evidence="1">
    <location>
        <begin position="1"/>
        <end position="31"/>
    </location>
</feature>
<comment type="caution">
    <text evidence="2">The sequence shown here is derived from an EMBL/GenBank/DDBJ whole genome shotgun (WGS) entry which is preliminary data.</text>
</comment>
<evidence type="ECO:0000256" key="1">
    <source>
        <dbReference type="SAM" id="MobiDB-lite"/>
    </source>
</evidence>
<proteinExistence type="predicted"/>
<accession>A0ABT2HU54</accession>
<evidence type="ECO:0008006" key="4">
    <source>
        <dbReference type="Google" id="ProtNLM"/>
    </source>
</evidence>
<organism evidence="2 3">
    <name type="scientific">Pseudoclavibacter albus</name>
    <dbReference type="NCBI Taxonomy" id="272241"/>
    <lineage>
        <taxon>Bacteria</taxon>
        <taxon>Bacillati</taxon>
        <taxon>Actinomycetota</taxon>
        <taxon>Actinomycetes</taxon>
        <taxon>Micrococcales</taxon>
        <taxon>Microbacteriaceae</taxon>
        <taxon>Pseudoclavibacter</taxon>
    </lineage>
</organism>
<sequence length="285" mass="30864">MEETKKTPNADRPSRLSKLKSATIEAGKSRTLPGRDEAEAIEYGRQFLNIVARIKGVRVDRQQFLIAELRREGIAHTQAQAAAATSPAAAEVPDEVVTKIARRVINFETNKSTALSFIAGLPGGFALLGTVPGDLTQYFVHSFRIMQKLAYLYGWQEFLEDSKELDDESLAQLALFLGTMIGVGGASNGLVAFAHQVARPAVQKRIARAALTKTFYYPVVKKCLQMVGVKVTKDTFAKGVSKAVPVVGGVLSGAMTYASLKPGALRLMKQLAELPQANSTDRSTH</sequence>
<dbReference type="RefSeq" id="WP_260103617.1">
    <property type="nucleotide sequence ID" value="NZ_JALXSQ010000002.1"/>
</dbReference>
<keyword evidence="3" id="KW-1185">Reference proteome</keyword>
<reference evidence="2 3" key="1">
    <citation type="submission" date="2022-04" db="EMBL/GenBank/DDBJ databases">
        <title>Human microbiome associated bacterial genomes.</title>
        <authorList>
            <person name="Sandstrom S."/>
            <person name="Salamzade R."/>
            <person name="Kalan L.R."/>
        </authorList>
    </citation>
    <scope>NUCLEOTIDE SEQUENCE [LARGE SCALE GENOMIC DNA]</scope>
    <source>
        <strain evidence="3">p3-SID1799</strain>
    </source>
</reference>
<protein>
    <recommendedName>
        <fullName evidence="4">EcsC family protein</fullName>
    </recommendedName>
</protein>
<dbReference type="EMBL" id="JALXSQ010000002">
    <property type="protein sequence ID" value="MCT2041847.1"/>
    <property type="molecule type" value="Genomic_DNA"/>
</dbReference>